<evidence type="ECO:0000313" key="2">
    <source>
        <dbReference type="EMBL" id="AWB68996.1"/>
    </source>
</evidence>
<dbReference type="EMBL" id="CP026604">
    <property type="protein sequence ID" value="AWB68996.1"/>
    <property type="molecule type" value="Genomic_DNA"/>
</dbReference>
<accession>A0A2S0VXP3</accession>
<keyword evidence="3" id="KW-1185">Reference proteome</keyword>
<gene>
    <name evidence="2" type="ORF">C2869_11335</name>
</gene>
<reference evidence="2 3" key="1">
    <citation type="submission" date="2018-01" db="EMBL/GenBank/DDBJ databases">
        <title>Genome sequence of a Cantenovulum-like bacteria.</title>
        <authorList>
            <person name="Tan W.R."/>
            <person name="Lau N.-S."/>
            <person name="Go F."/>
            <person name="Amirul A.-A.A."/>
        </authorList>
    </citation>
    <scope>NUCLEOTIDE SEQUENCE [LARGE SCALE GENOMIC DNA]</scope>
    <source>
        <strain evidence="2 3">CCB-QB4</strain>
    </source>
</reference>
<proteinExistence type="predicted"/>
<dbReference type="KEGG" id="cate:C2869_11335"/>
<organism evidence="2 3">
    <name type="scientific">Saccharobesus litoralis</name>
    <dbReference type="NCBI Taxonomy" id="2172099"/>
    <lineage>
        <taxon>Bacteria</taxon>
        <taxon>Pseudomonadati</taxon>
        <taxon>Pseudomonadota</taxon>
        <taxon>Gammaproteobacteria</taxon>
        <taxon>Alteromonadales</taxon>
        <taxon>Alteromonadaceae</taxon>
        <taxon>Saccharobesus</taxon>
    </lineage>
</organism>
<feature type="transmembrane region" description="Helical" evidence="1">
    <location>
        <begin position="14"/>
        <end position="32"/>
    </location>
</feature>
<dbReference type="OrthoDB" id="6332833at2"/>
<protein>
    <submittedName>
        <fullName evidence="2">Uncharacterized protein</fullName>
    </submittedName>
</protein>
<keyword evidence="1" id="KW-1133">Transmembrane helix</keyword>
<name>A0A2S0VXP3_9ALTE</name>
<dbReference type="Proteomes" id="UP000244441">
    <property type="component" value="Chromosome"/>
</dbReference>
<feature type="transmembrane region" description="Helical" evidence="1">
    <location>
        <begin position="38"/>
        <end position="59"/>
    </location>
</feature>
<dbReference type="AlphaFoldDB" id="A0A2S0VXP3"/>
<keyword evidence="1" id="KW-0472">Membrane</keyword>
<evidence type="ECO:0000256" key="1">
    <source>
        <dbReference type="SAM" id="Phobius"/>
    </source>
</evidence>
<sequence>MYQLGANPQRSAQFFWRGFVAFWPCAFLIAYGAVNENIWFYLGITLLIPAFICAIYGYIGMLANRFAQVIGHADKAKQLFD</sequence>
<evidence type="ECO:0000313" key="3">
    <source>
        <dbReference type="Proteomes" id="UP000244441"/>
    </source>
</evidence>
<keyword evidence="1" id="KW-0812">Transmembrane</keyword>